<reference evidence="2 3" key="1">
    <citation type="submission" date="2023-03" db="EMBL/GenBank/DDBJ databases">
        <title>Strain YYF002 represents a novel species in the genus Winogradskyella isolated from seawater.</title>
        <authorList>
            <person name="Fu Z.-Y."/>
        </authorList>
    </citation>
    <scope>NUCLEOTIDE SEQUENCE [LARGE SCALE GENOMIC DNA]</scope>
    <source>
        <strain evidence="2 3">YYF002</strain>
    </source>
</reference>
<dbReference type="RefSeq" id="WP_278003803.1">
    <property type="nucleotide sequence ID" value="NZ_JARSBN010000001.1"/>
</dbReference>
<dbReference type="EMBL" id="JARSBN010000001">
    <property type="protein sequence ID" value="MDG4714311.1"/>
    <property type="molecule type" value="Genomic_DNA"/>
</dbReference>
<evidence type="ECO:0000313" key="2">
    <source>
        <dbReference type="EMBL" id="MDG4714311.1"/>
    </source>
</evidence>
<comment type="caution">
    <text evidence="2">The sequence shown here is derived from an EMBL/GenBank/DDBJ whole genome shotgun (WGS) entry which is preliminary data.</text>
</comment>
<name>A0ABT6FWZ3_9FLAO</name>
<accession>A0ABT6FWZ3</accession>
<gene>
    <name evidence="2" type="ORF">P7122_00375</name>
</gene>
<evidence type="ECO:0000259" key="1">
    <source>
        <dbReference type="Pfam" id="PF00685"/>
    </source>
</evidence>
<feature type="domain" description="Sulfotransferase" evidence="1">
    <location>
        <begin position="6"/>
        <end position="214"/>
    </location>
</feature>
<protein>
    <submittedName>
        <fullName evidence="2">Sulfotransferase domain-containing protein</fullName>
    </submittedName>
</protein>
<dbReference type="Pfam" id="PF00685">
    <property type="entry name" value="Sulfotransfer_1"/>
    <property type="match status" value="1"/>
</dbReference>
<sequence>MKLFNKHIIIAGSARSGTSWLSEIIGLQYRYRLLFEPEHEHQTQEGYLICDKLITAENVERDQKKYFVNIFKNQVDNDWIAQLSNRKFKRHLWPVIPKKYVIKFVRCNMSAHYIAQQYSIPIVYVIRNPYDVIASQQRVKFPWLYNLNRFKNQDLLCNMLMEHYNFDLRNQKNLSDIEKLSIRWCIENSIPFLLNKNDSKYTVYKYEDIKNDINVFLEICKSYNLKPLSNIETAYNQPSSKTHPKSEIITGTSKNLKFTDLDYKTINYYLDLFKIDFYKRNYSL</sequence>
<organism evidence="2 3">
    <name type="scientific">Winogradskyella marincola</name>
    <dbReference type="NCBI Taxonomy" id="3037795"/>
    <lineage>
        <taxon>Bacteria</taxon>
        <taxon>Pseudomonadati</taxon>
        <taxon>Bacteroidota</taxon>
        <taxon>Flavobacteriia</taxon>
        <taxon>Flavobacteriales</taxon>
        <taxon>Flavobacteriaceae</taxon>
        <taxon>Winogradskyella</taxon>
    </lineage>
</organism>
<dbReference type="Gene3D" id="3.40.50.300">
    <property type="entry name" value="P-loop containing nucleotide triphosphate hydrolases"/>
    <property type="match status" value="1"/>
</dbReference>
<dbReference type="Proteomes" id="UP001529085">
    <property type="component" value="Unassembled WGS sequence"/>
</dbReference>
<evidence type="ECO:0000313" key="3">
    <source>
        <dbReference type="Proteomes" id="UP001529085"/>
    </source>
</evidence>
<dbReference type="InterPro" id="IPR000863">
    <property type="entry name" value="Sulfotransferase_dom"/>
</dbReference>
<proteinExistence type="predicted"/>
<dbReference type="InterPro" id="IPR027417">
    <property type="entry name" value="P-loop_NTPase"/>
</dbReference>
<keyword evidence="3" id="KW-1185">Reference proteome</keyword>
<dbReference type="SUPFAM" id="SSF52540">
    <property type="entry name" value="P-loop containing nucleoside triphosphate hydrolases"/>
    <property type="match status" value="1"/>
</dbReference>